<evidence type="ECO:0000259" key="5">
    <source>
        <dbReference type="PROSITE" id="PS51078"/>
    </source>
</evidence>
<evidence type="ECO:0000313" key="7">
    <source>
        <dbReference type="Proteomes" id="UP000193566"/>
    </source>
</evidence>
<dbReference type="Gene3D" id="3.30.450.40">
    <property type="match status" value="1"/>
</dbReference>
<dbReference type="Proteomes" id="UP000193566">
    <property type="component" value="Unassembled WGS sequence"/>
</dbReference>
<dbReference type="SUPFAM" id="SSF55781">
    <property type="entry name" value="GAF domain-like"/>
    <property type="match status" value="1"/>
</dbReference>
<organism evidence="6 7">
    <name type="scientific">Rhodococcus rhodochrous J3</name>
    <dbReference type="NCBI Taxonomy" id="903528"/>
    <lineage>
        <taxon>Bacteria</taxon>
        <taxon>Bacillati</taxon>
        <taxon>Actinomycetota</taxon>
        <taxon>Actinomycetes</taxon>
        <taxon>Mycobacteriales</taxon>
        <taxon>Nocardiaceae</taxon>
        <taxon>Rhodococcus</taxon>
    </lineage>
</organism>
<keyword evidence="2" id="KW-0238">DNA-binding</keyword>
<evidence type="ECO:0000313" key="6">
    <source>
        <dbReference type="EMBL" id="SMG53413.1"/>
    </source>
</evidence>
<dbReference type="InterPro" id="IPR014757">
    <property type="entry name" value="Tscrpt_reg_IclR_C"/>
</dbReference>
<evidence type="ECO:0000256" key="2">
    <source>
        <dbReference type="ARBA" id="ARBA00023125"/>
    </source>
</evidence>
<dbReference type="PANTHER" id="PTHR30136:SF24">
    <property type="entry name" value="HTH-TYPE TRANSCRIPTIONAL REPRESSOR ALLR"/>
    <property type="match status" value="1"/>
</dbReference>
<protein>
    <submittedName>
        <fullName evidence="6">Transcriptional regulator, IclR family</fullName>
    </submittedName>
</protein>
<dbReference type="InterPro" id="IPR029016">
    <property type="entry name" value="GAF-like_dom_sf"/>
</dbReference>
<dbReference type="Pfam" id="PF09339">
    <property type="entry name" value="HTH_IclR"/>
    <property type="match status" value="1"/>
</dbReference>
<gene>
    <name evidence="6" type="ORF">SAMN02745947_04085</name>
</gene>
<keyword evidence="1" id="KW-0805">Transcription regulation</keyword>
<dbReference type="Pfam" id="PF01614">
    <property type="entry name" value="IclR_C"/>
    <property type="match status" value="1"/>
</dbReference>
<dbReference type="SMART" id="SM00346">
    <property type="entry name" value="HTH_ICLR"/>
    <property type="match status" value="1"/>
</dbReference>
<dbReference type="InterPro" id="IPR050707">
    <property type="entry name" value="HTH_MetabolicPath_Reg"/>
</dbReference>
<dbReference type="Gene3D" id="1.10.10.10">
    <property type="entry name" value="Winged helix-like DNA-binding domain superfamily/Winged helix DNA-binding domain"/>
    <property type="match status" value="1"/>
</dbReference>
<comment type="caution">
    <text evidence="6">The sequence shown here is derived from an EMBL/GenBank/DDBJ whole genome shotgun (WGS) entry which is preliminary data.</text>
</comment>
<dbReference type="EMBL" id="FXAV01000013">
    <property type="protein sequence ID" value="SMG53413.1"/>
    <property type="molecule type" value="Genomic_DNA"/>
</dbReference>
<dbReference type="SUPFAM" id="SSF46785">
    <property type="entry name" value="Winged helix' DNA-binding domain"/>
    <property type="match status" value="1"/>
</dbReference>
<proteinExistence type="predicted"/>
<evidence type="ECO:0000259" key="4">
    <source>
        <dbReference type="PROSITE" id="PS51077"/>
    </source>
</evidence>
<dbReference type="InterPro" id="IPR005471">
    <property type="entry name" value="Tscrpt_reg_IclR_N"/>
</dbReference>
<sequence>MHFQLKCCIDPFCGLLKPFYGPRVTHMTQASTVTGADGGVRSVARAFDLLNAFDAEHPIRTLRELVEITGLPKSTVVRLLGTLTTQGIVATRGDSTTYSVGPAFLRWIGLADAMWEIGAEARRSMTELRDRCGETVNIYIRQDLHRVSVAQVEGTTTVRSVVQVGAQYPLVVGAAGRILLGGCPDNVLEALAEQEGTTSTADLRTEAAGAREAGYAITHGDRELGASAVAAPILSADGRVIAALSISGPTSRFTADRVAAYVDAVTDTARQISAAGLGTVEAFL</sequence>
<reference evidence="6 7" key="1">
    <citation type="submission" date="2017-04" db="EMBL/GenBank/DDBJ databases">
        <authorList>
            <person name="Varghese N."/>
            <person name="Submissions S."/>
        </authorList>
    </citation>
    <scope>NUCLEOTIDE SEQUENCE [LARGE SCALE GENOMIC DNA]</scope>
    <source>
        <strain evidence="6 7">J3</strain>
    </source>
</reference>
<name>A0ABY1MHS2_RHORH</name>
<feature type="domain" description="IclR-ED" evidence="5">
    <location>
        <begin position="96"/>
        <end position="278"/>
    </location>
</feature>
<dbReference type="PROSITE" id="PS51077">
    <property type="entry name" value="HTH_ICLR"/>
    <property type="match status" value="1"/>
</dbReference>
<evidence type="ECO:0000256" key="1">
    <source>
        <dbReference type="ARBA" id="ARBA00023015"/>
    </source>
</evidence>
<dbReference type="InterPro" id="IPR036388">
    <property type="entry name" value="WH-like_DNA-bd_sf"/>
</dbReference>
<dbReference type="PANTHER" id="PTHR30136">
    <property type="entry name" value="HELIX-TURN-HELIX TRANSCRIPTIONAL REGULATOR, ICLR FAMILY"/>
    <property type="match status" value="1"/>
</dbReference>
<accession>A0ABY1MHS2</accession>
<dbReference type="InterPro" id="IPR036390">
    <property type="entry name" value="WH_DNA-bd_sf"/>
</dbReference>
<keyword evidence="7" id="KW-1185">Reference proteome</keyword>
<keyword evidence="3" id="KW-0804">Transcription</keyword>
<feature type="domain" description="HTH iclR-type" evidence="4">
    <location>
        <begin position="40"/>
        <end position="102"/>
    </location>
</feature>
<dbReference type="PROSITE" id="PS51078">
    <property type="entry name" value="ICLR_ED"/>
    <property type="match status" value="1"/>
</dbReference>
<evidence type="ECO:0000256" key="3">
    <source>
        <dbReference type="ARBA" id="ARBA00023163"/>
    </source>
</evidence>